<dbReference type="InterPro" id="IPR001646">
    <property type="entry name" value="5peptide_repeat"/>
</dbReference>
<dbReference type="Gene3D" id="2.160.20.80">
    <property type="entry name" value="E3 ubiquitin-protein ligase SopA"/>
    <property type="match status" value="1"/>
</dbReference>
<dbReference type="AlphaFoldDB" id="A0A1Y6BEB4"/>
<dbReference type="EMBL" id="FWZT01000003">
    <property type="protein sequence ID" value="SMF03016.1"/>
    <property type="molecule type" value="Genomic_DNA"/>
</dbReference>
<dbReference type="STRING" id="1513793.SAMN06296036_103304"/>
<name>A0A1Y6BEB4_9BACT</name>
<dbReference type="RefSeq" id="WP_132315819.1">
    <property type="nucleotide sequence ID" value="NZ_FWZT01000003.1"/>
</dbReference>
<evidence type="ECO:0000313" key="1">
    <source>
        <dbReference type="EMBL" id="SMF03016.1"/>
    </source>
</evidence>
<dbReference type="Pfam" id="PF00805">
    <property type="entry name" value="Pentapeptide"/>
    <property type="match status" value="2"/>
</dbReference>
<dbReference type="PANTHER" id="PTHR14136">
    <property type="entry name" value="BTB_POZ DOMAIN-CONTAINING PROTEIN KCTD9"/>
    <property type="match status" value="1"/>
</dbReference>
<sequence length="371" mass="40051">MALGRGTTLAINLQCWALIALLPACDHSTFKSPKADVVASSEVKNSEVTEVPEPNPILEESSNVPSNITGAYLSSNIGQEIDGSLSVTTTLMSETARLPYDLEPGVELRWAWNVSQEPSNVIQSGSQVTVFFTDASNSTYQNLLNMELIAIKTDIDGLETSLSGYVRDTMKGLDFSNGRFSLAPTDFDVTISTSFNPPSGGSLLVARSLPGQIPFLPKNGDSYTDAIDGIIFLGLSNSIFDDSVNSETIYSYQFWGVSAELRYELLGEWKTFPGSTVGESFDGYDFSNASLIDVDWEGSRFTGGSFEGADMRNNTLRRARYEAVSFQGTDLRNSDLTDAELINCNLDGANLTGATWTDGRICGPGSIGDCL</sequence>
<dbReference type="Proteomes" id="UP000192907">
    <property type="component" value="Unassembled WGS sequence"/>
</dbReference>
<dbReference type="PANTHER" id="PTHR14136:SF17">
    <property type="entry name" value="BTB_POZ DOMAIN-CONTAINING PROTEIN KCTD9"/>
    <property type="match status" value="1"/>
</dbReference>
<dbReference type="OrthoDB" id="7158614at2"/>
<evidence type="ECO:0000313" key="2">
    <source>
        <dbReference type="Proteomes" id="UP000192907"/>
    </source>
</evidence>
<organism evidence="1 2">
    <name type="scientific">Pseudobacteriovorax antillogorgiicola</name>
    <dbReference type="NCBI Taxonomy" id="1513793"/>
    <lineage>
        <taxon>Bacteria</taxon>
        <taxon>Pseudomonadati</taxon>
        <taxon>Bdellovibrionota</taxon>
        <taxon>Oligoflexia</taxon>
        <taxon>Oligoflexales</taxon>
        <taxon>Pseudobacteriovoracaceae</taxon>
        <taxon>Pseudobacteriovorax</taxon>
    </lineage>
</organism>
<keyword evidence="2" id="KW-1185">Reference proteome</keyword>
<proteinExistence type="predicted"/>
<gene>
    <name evidence="1" type="ORF">SAMN06296036_103304</name>
</gene>
<dbReference type="InterPro" id="IPR051082">
    <property type="entry name" value="Pentapeptide-BTB/POZ_domain"/>
</dbReference>
<protein>
    <submittedName>
        <fullName evidence="1">Pentapeptide repeat-containing protein</fullName>
    </submittedName>
</protein>
<accession>A0A1Y6BEB4</accession>
<dbReference type="SUPFAM" id="SSF141571">
    <property type="entry name" value="Pentapeptide repeat-like"/>
    <property type="match status" value="1"/>
</dbReference>
<reference evidence="2" key="1">
    <citation type="submission" date="2017-04" db="EMBL/GenBank/DDBJ databases">
        <authorList>
            <person name="Varghese N."/>
            <person name="Submissions S."/>
        </authorList>
    </citation>
    <scope>NUCLEOTIDE SEQUENCE [LARGE SCALE GENOMIC DNA]</scope>
    <source>
        <strain evidence="2">RKEM611</strain>
    </source>
</reference>